<feature type="compositionally biased region" description="Polar residues" evidence="1">
    <location>
        <begin position="144"/>
        <end position="158"/>
    </location>
</feature>
<evidence type="ECO:0000256" key="1">
    <source>
        <dbReference type="SAM" id="MobiDB-lite"/>
    </source>
</evidence>
<reference evidence="2 3" key="1">
    <citation type="submission" date="2019-12" db="EMBL/GenBank/DDBJ databases">
        <authorList>
            <person name="Floudas D."/>
            <person name="Bentzer J."/>
            <person name="Ahren D."/>
            <person name="Johansson T."/>
            <person name="Persson P."/>
            <person name="Tunlid A."/>
        </authorList>
    </citation>
    <scope>NUCLEOTIDE SEQUENCE [LARGE SCALE GENOMIC DNA]</scope>
    <source>
        <strain evidence="2 3">CBS 102.39</strain>
    </source>
</reference>
<protein>
    <submittedName>
        <fullName evidence="2">Uncharacterized protein</fullName>
    </submittedName>
</protein>
<dbReference type="Proteomes" id="UP000521872">
    <property type="component" value="Unassembled WGS sequence"/>
</dbReference>
<keyword evidence="3" id="KW-1185">Reference proteome</keyword>
<feature type="compositionally biased region" description="Low complexity" evidence="1">
    <location>
        <begin position="291"/>
        <end position="307"/>
    </location>
</feature>
<feature type="compositionally biased region" description="Polar residues" evidence="1">
    <location>
        <begin position="381"/>
        <end position="390"/>
    </location>
</feature>
<gene>
    <name evidence="2" type="ORF">D9613_009282</name>
</gene>
<evidence type="ECO:0000313" key="2">
    <source>
        <dbReference type="EMBL" id="KAF4622380.1"/>
    </source>
</evidence>
<feature type="region of interest" description="Disordered" evidence="1">
    <location>
        <begin position="267"/>
        <end position="321"/>
    </location>
</feature>
<feature type="compositionally biased region" description="Polar residues" evidence="1">
    <location>
        <begin position="308"/>
        <end position="321"/>
    </location>
</feature>
<feature type="compositionally biased region" description="Low complexity" evidence="1">
    <location>
        <begin position="415"/>
        <end position="429"/>
    </location>
</feature>
<comment type="caution">
    <text evidence="2">The sequence shown here is derived from an EMBL/GenBank/DDBJ whole genome shotgun (WGS) entry which is preliminary data.</text>
</comment>
<feature type="compositionally biased region" description="Acidic residues" evidence="1">
    <location>
        <begin position="458"/>
        <end position="469"/>
    </location>
</feature>
<sequence>MPHASRLAPLLPPTFIGQTNTPIYPCSTCRRQHLVMHPSSLGRGVSGSQSSLNPQASNNTHGSNNRPRSPSGNVVQGTLLSSIQLDSTLYTFYPAGGPQAAQQSLHPDNTTANDLWYLTAQSGSVNNSKPIASATSSSSASMIGPTSTFYNPEENANQPLHTEQGQYQQWLDNRRDNQQQQPQQLGYDSYRQGPAPQLNAQNPYSSYLQGAYRPSRQTTHYTGSNAGTVTQAPGGSLVTSGQISSYQTQNDAYSPFYEALSLNPSLATTPEHYSTPEPAHQSYTASPNPMYHQQQQPLYNQQHQQPNMTPNAEPNQSTSAQTGQFLRPQPAQYLQRNQPEQGSRVSSNTYPTAPSSHTVSPPANVWGNETNYPQFGLLDSQPRTAPSRTSAAPFGKRPAVNTAETQSFNNNVNGPAATTSAAPAAASSSQTSLKRKRVKKNDIPEGKISPEGYGGQDSDYDSYDDEDDGTGLGMTGGIGVGLGGLGVVGKGGKRNNRARL</sequence>
<feature type="region of interest" description="Disordered" evidence="1">
    <location>
        <begin position="175"/>
        <end position="202"/>
    </location>
</feature>
<feature type="region of interest" description="Disordered" evidence="1">
    <location>
        <begin position="334"/>
        <end position="475"/>
    </location>
</feature>
<dbReference type="AlphaFoldDB" id="A0A8H4VVZ6"/>
<organism evidence="2 3">
    <name type="scientific">Agrocybe pediades</name>
    <dbReference type="NCBI Taxonomy" id="84607"/>
    <lineage>
        <taxon>Eukaryota</taxon>
        <taxon>Fungi</taxon>
        <taxon>Dikarya</taxon>
        <taxon>Basidiomycota</taxon>
        <taxon>Agaricomycotina</taxon>
        <taxon>Agaricomycetes</taxon>
        <taxon>Agaricomycetidae</taxon>
        <taxon>Agaricales</taxon>
        <taxon>Agaricineae</taxon>
        <taxon>Strophariaceae</taxon>
        <taxon>Agrocybe</taxon>
    </lineage>
</organism>
<feature type="compositionally biased region" description="Low complexity" evidence="1">
    <location>
        <begin position="132"/>
        <end position="141"/>
    </location>
</feature>
<name>A0A8H4VVZ6_9AGAR</name>
<feature type="region of interest" description="Disordered" evidence="1">
    <location>
        <begin position="39"/>
        <end position="75"/>
    </location>
</feature>
<feature type="region of interest" description="Disordered" evidence="1">
    <location>
        <begin position="126"/>
        <end position="158"/>
    </location>
</feature>
<feature type="compositionally biased region" description="Polar residues" evidence="1">
    <location>
        <begin position="334"/>
        <end position="373"/>
    </location>
</feature>
<evidence type="ECO:0000313" key="3">
    <source>
        <dbReference type="Proteomes" id="UP000521872"/>
    </source>
</evidence>
<feature type="compositionally biased region" description="Polar residues" evidence="1">
    <location>
        <begin position="46"/>
        <end position="75"/>
    </location>
</feature>
<proteinExistence type="predicted"/>
<dbReference type="EMBL" id="JAACJL010000002">
    <property type="protein sequence ID" value="KAF4622380.1"/>
    <property type="molecule type" value="Genomic_DNA"/>
</dbReference>
<accession>A0A8H4VVZ6</accession>
<feature type="compositionally biased region" description="Polar residues" evidence="1">
    <location>
        <begin position="402"/>
        <end position="413"/>
    </location>
</feature>